<dbReference type="Pfam" id="PF01391">
    <property type="entry name" value="Collagen"/>
    <property type="match status" value="1"/>
</dbReference>
<dbReference type="Proteomes" id="UP000035642">
    <property type="component" value="Unassembled WGS sequence"/>
</dbReference>
<evidence type="ECO:0000256" key="2">
    <source>
        <dbReference type="SAM" id="MobiDB-lite"/>
    </source>
</evidence>
<feature type="compositionally biased region" description="Gly residues" evidence="2">
    <location>
        <begin position="155"/>
        <end position="172"/>
    </location>
</feature>
<name>A0A158P6P2_ANGCA</name>
<evidence type="ECO:0000256" key="1">
    <source>
        <dbReference type="ARBA" id="ARBA00022737"/>
    </source>
</evidence>
<reference evidence="4" key="2">
    <citation type="submission" date="2016-04" db="UniProtKB">
        <authorList>
            <consortium name="WormBaseParasite"/>
        </authorList>
    </citation>
    <scope>IDENTIFICATION</scope>
</reference>
<feature type="compositionally biased region" description="Pro residues" evidence="2">
    <location>
        <begin position="119"/>
        <end position="131"/>
    </location>
</feature>
<feature type="region of interest" description="Disordered" evidence="2">
    <location>
        <begin position="1"/>
        <end position="175"/>
    </location>
</feature>
<sequence>MCTNVLPGPPGQPGLPGESGQPGNAGSQGGVGKTSEAQRGGTGCITCPAGPPGPTGPDGPQGPAGPLGNPGIQANTGRSGPPGPPGPSGAPGPSGNPGQQGSSGQPGQPGSRTVNQPGPAGPPGPPGPPGQPGQVGYARGNAGMPGPPGPPGSDGAPGGPGSPGQQGIGGAPGSDAAYCPCPPRIAGGGAPVEEPSIGVVAPVAASRYEPKLVGGGGEPYFGNRYGKKATYRSRLCLKYHYYSKEEAAFICALQDNFAHESGNVSNRKGRRDEPEDYHSEDEMSHLCNPIIKILFPSLSLPYASIAIGHPPKRKQPHAPKELRFIVFVVHTSTGGQYSANSSYPAGSPICIRCDDSEFCRHCRSGSKWWWCAELEVDKNRSTH</sequence>
<accession>A0A158P6P2</accession>
<feature type="compositionally biased region" description="Low complexity" evidence="2">
    <location>
        <begin position="91"/>
        <end position="111"/>
    </location>
</feature>
<evidence type="ECO:0000313" key="3">
    <source>
        <dbReference type="Proteomes" id="UP000035642"/>
    </source>
</evidence>
<feature type="compositionally biased region" description="Pro residues" evidence="2">
    <location>
        <begin position="81"/>
        <end position="90"/>
    </location>
</feature>
<protein>
    <submittedName>
        <fullName evidence="4">Collagen triple helix repeat protein</fullName>
    </submittedName>
</protein>
<keyword evidence="1" id="KW-0677">Repeat</keyword>
<dbReference type="WBParaSite" id="ACAC_0000132801-mRNA-1">
    <property type="protein sequence ID" value="ACAC_0000132801-mRNA-1"/>
    <property type="gene ID" value="ACAC_0000132801"/>
</dbReference>
<keyword evidence="3" id="KW-1185">Reference proteome</keyword>
<dbReference type="PANTHER" id="PTHR24637:SF236">
    <property type="entry name" value="NEMATODE CUTICLE COLLAGEN N-TERMINAL DOMAIN-CONTAINING PROTEIN"/>
    <property type="match status" value="1"/>
</dbReference>
<evidence type="ECO:0000313" key="4">
    <source>
        <dbReference type="WBParaSite" id="ACAC_0000132801-mRNA-1"/>
    </source>
</evidence>
<reference evidence="3" key="1">
    <citation type="submission" date="2012-09" db="EMBL/GenBank/DDBJ databases">
        <authorList>
            <person name="Martin A.A."/>
        </authorList>
    </citation>
    <scope>NUCLEOTIDE SEQUENCE</scope>
</reference>
<proteinExistence type="predicted"/>
<dbReference type="InterPro" id="IPR008160">
    <property type="entry name" value="Collagen"/>
</dbReference>
<dbReference type="AlphaFoldDB" id="A0A158P6P2"/>
<dbReference type="STRING" id="6313.A0A158P6P2"/>
<organism evidence="3 4">
    <name type="scientific">Angiostrongylus cantonensis</name>
    <name type="common">Rat lungworm</name>
    <dbReference type="NCBI Taxonomy" id="6313"/>
    <lineage>
        <taxon>Eukaryota</taxon>
        <taxon>Metazoa</taxon>
        <taxon>Ecdysozoa</taxon>
        <taxon>Nematoda</taxon>
        <taxon>Chromadorea</taxon>
        <taxon>Rhabditida</taxon>
        <taxon>Rhabditina</taxon>
        <taxon>Rhabditomorpha</taxon>
        <taxon>Strongyloidea</taxon>
        <taxon>Metastrongylidae</taxon>
        <taxon>Angiostrongylus</taxon>
    </lineage>
</organism>
<dbReference type="PANTHER" id="PTHR24637">
    <property type="entry name" value="COLLAGEN"/>
    <property type="match status" value="1"/>
</dbReference>